<dbReference type="Proteomes" id="UP000749559">
    <property type="component" value="Unassembled WGS sequence"/>
</dbReference>
<sequence>MNDGRMLHVNNFSKKFRKKTSMENNVLSKKLNVYTSSMNRHKTIEKHKRHMETIPMLKTYMDIKCVQKIMTMRKVKDDNNEEITKPIKRTDPFDMNGLFRKSKTIFGEYGGTTTVSIKPDIEKLISHNHPKNRKHRKVMRHLETGEDTGNLLALDRARTIMDELMERPFHPSRFNTPKRVRDCKLPQLVQSPRHTMHSSEETTQPSARTLRLPPVEVRKTFKNIKKAIERRTNPTHKIILNPDNNRSDETAINNVNETSIQSDRAVKTQYINIILNGSVPNKKHLIDNKVSNNENAISDPSKNSVQNDEHMTAKYIEGERSPQSGNEFSKNGERTPILHSTSPRKSQYSNHLSPTRRTSDSSHPRIGPRSQTNLILKSHSPTIHELDDDEQL</sequence>
<dbReference type="AlphaFoldDB" id="A0A8S4PFM5"/>
<protein>
    <submittedName>
        <fullName evidence="2">Uncharacterized protein</fullName>
    </submittedName>
</protein>
<keyword evidence="3" id="KW-1185">Reference proteome</keyword>
<evidence type="ECO:0000313" key="3">
    <source>
        <dbReference type="Proteomes" id="UP000749559"/>
    </source>
</evidence>
<accession>A0A8S4PFM5</accession>
<evidence type="ECO:0000313" key="2">
    <source>
        <dbReference type="EMBL" id="CAH1792326.1"/>
    </source>
</evidence>
<feature type="region of interest" description="Disordered" evidence="1">
    <location>
        <begin position="315"/>
        <end position="392"/>
    </location>
</feature>
<name>A0A8S4PFM5_OWEFU</name>
<dbReference type="OrthoDB" id="6131747at2759"/>
<dbReference type="EMBL" id="CAIIXF020000008">
    <property type="protein sequence ID" value="CAH1792326.1"/>
    <property type="molecule type" value="Genomic_DNA"/>
</dbReference>
<organism evidence="2 3">
    <name type="scientific">Owenia fusiformis</name>
    <name type="common">Polychaete worm</name>
    <dbReference type="NCBI Taxonomy" id="6347"/>
    <lineage>
        <taxon>Eukaryota</taxon>
        <taxon>Metazoa</taxon>
        <taxon>Spiralia</taxon>
        <taxon>Lophotrochozoa</taxon>
        <taxon>Annelida</taxon>
        <taxon>Polychaeta</taxon>
        <taxon>Sedentaria</taxon>
        <taxon>Canalipalpata</taxon>
        <taxon>Sabellida</taxon>
        <taxon>Oweniida</taxon>
        <taxon>Oweniidae</taxon>
        <taxon>Owenia</taxon>
    </lineage>
</organism>
<comment type="caution">
    <text evidence="2">The sequence shown here is derived from an EMBL/GenBank/DDBJ whole genome shotgun (WGS) entry which is preliminary data.</text>
</comment>
<feature type="compositionally biased region" description="Polar residues" evidence="1">
    <location>
        <begin position="369"/>
        <end position="381"/>
    </location>
</feature>
<feature type="compositionally biased region" description="Polar residues" evidence="1">
    <location>
        <begin position="338"/>
        <end position="356"/>
    </location>
</feature>
<proteinExistence type="predicted"/>
<reference evidence="2" key="1">
    <citation type="submission" date="2022-03" db="EMBL/GenBank/DDBJ databases">
        <authorList>
            <person name="Martin C."/>
        </authorList>
    </citation>
    <scope>NUCLEOTIDE SEQUENCE</scope>
</reference>
<gene>
    <name evidence="2" type="ORF">OFUS_LOCUS17302</name>
</gene>
<evidence type="ECO:0000256" key="1">
    <source>
        <dbReference type="SAM" id="MobiDB-lite"/>
    </source>
</evidence>